<gene>
    <name evidence="4" type="ORF">T23_17120</name>
</gene>
<dbReference type="Pfam" id="PF02397">
    <property type="entry name" value="Bac_transf"/>
    <property type="match status" value="1"/>
</dbReference>
<protein>
    <submittedName>
        <fullName evidence="4">Sugar transferase</fullName>
    </submittedName>
</protein>
<evidence type="ECO:0000259" key="3">
    <source>
        <dbReference type="Pfam" id="PF02397"/>
    </source>
</evidence>
<accession>A0ABN6ZD27</accession>
<organism evidence="4 5">
    <name type="scientific">Turicibacter faecis</name>
    <dbReference type="NCBI Taxonomy" id="2963365"/>
    <lineage>
        <taxon>Bacteria</taxon>
        <taxon>Bacillati</taxon>
        <taxon>Bacillota</taxon>
        <taxon>Erysipelotrichia</taxon>
        <taxon>Erysipelotrichales</taxon>
        <taxon>Turicibacteraceae</taxon>
        <taxon>Turicibacter</taxon>
    </lineage>
</organism>
<keyword evidence="2" id="KW-0472">Membrane</keyword>
<reference evidence="4" key="1">
    <citation type="journal article" date="2024" name="Int. J. Syst. Evol. Microbiol.">
        <title>Turicibacter faecis sp. nov., isolated from faeces of heart failure mouse model.</title>
        <authorList>
            <person name="Imamura Y."/>
            <person name="Motooka D."/>
            <person name="Nakajima Y."/>
            <person name="Ito S."/>
            <person name="Kitakaze M."/>
            <person name="Iida T."/>
            <person name="Nakamura S."/>
        </authorList>
    </citation>
    <scope>NUCLEOTIDE SEQUENCE</scope>
    <source>
        <strain evidence="4">TC023</strain>
    </source>
</reference>
<proteinExistence type="inferred from homology"/>
<keyword evidence="2" id="KW-1133">Transmembrane helix</keyword>
<dbReference type="EMBL" id="AP028127">
    <property type="protein sequence ID" value="BEH91610.1"/>
    <property type="molecule type" value="Genomic_DNA"/>
</dbReference>
<feature type="transmembrane region" description="Helical" evidence="2">
    <location>
        <begin position="12"/>
        <end position="36"/>
    </location>
</feature>
<dbReference type="RefSeq" id="WP_338617464.1">
    <property type="nucleotide sequence ID" value="NZ_AP028127.1"/>
</dbReference>
<keyword evidence="4" id="KW-0808">Transferase</keyword>
<dbReference type="PANTHER" id="PTHR30576:SF8">
    <property type="entry name" value="UNDECAPRENYL-PHOSPHATE GALACTOSE PHOSPHOTRANSFERASE"/>
    <property type="match status" value="1"/>
</dbReference>
<dbReference type="GO" id="GO:0016740">
    <property type="term" value="F:transferase activity"/>
    <property type="evidence" value="ECO:0007669"/>
    <property type="project" value="UniProtKB-KW"/>
</dbReference>
<evidence type="ECO:0000256" key="1">
    <source>
        <dbReference type="ARBA" id="ARBA00006464"/>
    </source>
</evidence>
<keyword evidence="2" id="KW-0812">Transmembrane</keyword>
<evidence type="ECO:0000313" key="4">
    <source>
        <dbReference type="EMBL" id="BEH91610.1"/>
    </source>
</evidence>
<comment type="similarity">
    <text evidence="1">Belongs to the bacterial sugar transferase family.</text>
</comment>
<dbReference type="Proteomes" id="UP001432099">
    <property type="component" value="Chromosome"/>
</dbReference>
<feature type="domain" description="Bacterial sugar transferase" evidence="3">
    <location>
        <begin position="6"/>
        <end position="181"/>
    </location>
</feature>
<evidence type="ECO:0000313" key="5">
    <source>
        <dbReference type="Proteomes" id="UP001432099"/>
    </source>
</evidence>
<sequence>MQQRIKRIFDFMIALIGIIIASPILLIVAILVRLNLGAPILFRQPRVGLNGEVFEMVKFRTMKDAKDAKGHLLPDDERLTKFGQFLRQSSLDELPELFNVLKGDMSLVGPRPLLVEYLPLYSKEQMRRHEVRPGITGYAQINGRNNISWAQKFELDVYYVDNYRLSLDFKILAQTVGKVLKQSDISQEGHVTVEKFNGAN</sequence>
<dbReference type="PANTHER" id="PTHR30576">
    <property type="entry name" value="COLANIC BIOSYNTHESIS UDP-GLUCOSE LIPID CARRIER TRANSFERASE"/>
    <property type="match status" value="1"/>
</dbReference>
<evidence type="ECO:0000256" key="2">
    <source>
        <dbReference type="SAM" id="Phobius"/>
    </source>
</evidence>
<name>A0ABN6ZD27_9FIRM</name>
<keyword evidence="5" id="KW-1185">Reference proteome</keyword>
<dbReference type="InterPro" id="IPR003362">
    <property type="entry name" value="Bact_transf"/>
</dbReference>